<organism evidence="1">
    <name type="scientific">Candidatus Heimdallarchaeum endolithica</name>
    <dbReference type="NCBI Taxonomy" id="2876572"/>
    <lineage>
        <taxon>Archaea</taxon>
        <taxon>Promethearchaeati</taxon>
        <taxon>Candidatus Heimdallarchaeota</taxon>
        <taxon>Candidatus Heimdallarchaeia (ex Rinke et al. 2021) (nom. nud.)</taxon>
        <taxon>Candidatus Heimdallarchaeales</taxon>
        <taxon>Candidatus Heimdallarchaeaceae</taxon>
        <taxon>Candidatus Heimdallarchaeum</taxon>
    </lineage>
</organism>
<dbReference type="InterPro" id="IPR019151">
    <property type="entry name" value="Proteasome_assmbl_chaperone_2"/>
</dbReference>
<dbReference type="PANTHER" id="PTHR35610:SF3">
    <property type="entry name" value="PROTEASOME ASSEMBLY CHAPERONE FAMILY PROTEIN"/>
    <property type="match status" value="1"/>
</dbReference>
<dbReference type="Proteomes" id="UP001200513">
    <property type="component" value="Chromosome"/>
</dbReference>
<dbReference type="PANTHER" id="PTHR35610">
    <property type="entry name" value="3-ISOPROPYLMALATE DEHYDRATASE-RELATED"/>
    <property type="match status" value="1"/>
</dbReference>
<gene>
    <name evidence="1" type="ORF">K9W46_09015</name>
</gene>
<dbReference type="AlphaFoldDB" id="A0A9Y1BQJ4"/>
<accession>A0A9Y1BQJ4</accession>
<dbReference type="EMBL" id="CP084167">
    <property type="protein sequence ID" value="UJG42529.1"/>
    <property type="molecule type" value="Genomic_DNA"/>
</dbReference>
<dbReference type="Gene3D" id="3.40.50.10900">
    <property type="entry name" value="PAC-like subunit"/>
    <property type="match status" value="1"/>
</dbReference>
<dbReference type="SUPFAM" id="SSF159659">
    <property type="entry name" value="Cgl1923-like"/>
    <property type="match status" value="1"/>
</dbReference>
<proteinExistence type="predicted"/>
<sequence>MVFIKKYEEISFVFKEKENFKGCTLLNGWHGIGECGYISVSHIVEKIGAKRIGFIITENIPQFITIKNERITFPFEIYKKDDLVIVLPIFEPIKSEHLKFTKTLVKWCIDADFKQAILVGGLDNRLKDENQLKAIYTQAFIDLGKSISIPTLDEGLYVTGPLAYVMLFSELHDFPAMALLPYAERSRPDPIAASIAIKEIEKMVGITVDISALIEQAEKIEKEIQSLLKANKPQTEKDDSDKGMFV</sequence>
<reference evidence="1" key="1">
    <citation type="journal article" date="2022" name="Nat. Microbiol.">
        <title>Unique mobile elements and scalable gene flow at the prokaryote-eukaryote boundary revealed by circularized Asgard archaea genomes.</title>
        <authorList>
            <person name="Wu F."/>
            <person name="Speth D.R."/>
            <person name="Philosof A."/>
            <person name="Cremiere A."/>
            <person name="Narayanan A."/>
            <person name="Barco R.A."/>
            <person name="Connon S.A."/>
            <person name="Amend J.P."/>
            <person name="Antoshechkin I.A."/>
            <person name="Orphan V.J."/>
        </authorList>
    </citation>
    <scope>NUCLEOTIDE SEQUENCE</scope>
    <source>
        <strain evidence="1">PR6</strain>
    </source>
</reference>
<dbReference type="InterPro" id="IPR038389">
    <property type="entry name" value="PSMG2_sf"/>
</dbReference>
<name>A0A9Y1BQJ4_9ARCH</name>
<evidence type="ECO:0000313" key="1">
    <source>
        <dbReference type="EMBL" id="UJG42529.1"/>
    </source>
</evidence>
<protein>
    <submittedName>
        <fullName evidence="1">PAC2 family protein</fullName>
    </submittedName>
</protein>
<dbReference type="Pfam" id="PF09754">
    <property type="entry name" value="PAC2"/>
    <property type="match status" value="1"/>
</dbReference>